<sequence>MDFAIILLVTIAACFALRNPVKACPTAFYAVAIAVDVLFVFGSTVGLPRAVWSPLFVLIQKCELSLALFVVVMFIGCLAKESRACKWLKPIRSELSIIAWFLSLGHMAVYLESYLPRIFGGGAISGNVLGAFALAIVLLVLLIVLGVTSFAFVKKAMRTETWKKVQKLAYPFFGLVYVHLLLMLLPSALHGGLAAQASVAVYSVVFVGYGLCRTGRALLDRQDAAAPAKASTPSFSEEPDLVS</sequence>
<organism evidence="7 8">
    <name type="scientific">Adlercreutzia shanghongiae</name>
    <dbReference type="NCBI Taxonomy" id="3111773"/>
    <lineage>
        <taxon>Bacteria</taxon>
        <taxon>Bacillati</taxon>
        <taxon>Actinomycetota</taxon>
        <taxon>Coriobacteriia</taxon>
        <taxon>Eggerthellales</taxon>
        <taxon>Eggerthellaceae</taxon>
        <taxon>Adlercreutzia</taxon>
    </lineage>
</organism>
<keyword evidence="3 5" id="KW-1133">Transmembrane helix</keyword>
<keyword evidence="4 5" id="KW-0472">Membrane</keyword>
<evidence type="ECO:0000313" key="8">
    <source>
        <dbReference type="Proteomes" id="UP001343724"/>
    </source>
</evidence>
<feature type="domain" description="Ferric oxidoreductase" evidence="6">
    <location>
        <begin position="65"/>
        <end position="175"/>
    </location>
</feature>
<dbReference type="RefSeq" id="WP_326455045.1">
    <property type="nucleotide sequence ID" value="NZ_JAYMFH010000015.1"/>
</dbReference>
<evidence type="ECO:0000259" key="6">
    <source>
        <dbReference type="Pfam" id="PF01794"/>
    </source>
</evidence>
<feature type="transmembrane region" description="Helical" evidence="5">
    <location>
        <begin position="168"/>
        <end position="187"/>
    </location>
</feature>
<keyword evidence="2 5" id="KW-0812">Transmembrane</keyword>
<protein>
    <submittedName>
        <fullName evidence="7">Ferric reductase-like transmembrane domain-containing protein</fullName>
    </submittedName>
</protein>
<evidence type="ECO:0000256" key="3">
    <source>
        <dbReference type="ARBA" id="ARBA00022989"/>
    </source>
</evidence>
<gene>
    <name evidence="7" type="ORF">VJ920_10035</name>
</gene>
<accession>A0ABU6J0P0</accession>
<dbReference type="Proteomes" id="UP001343724">
    <property type="component" value="Unassembled WGS sequence"/>
</dbReference>
<evidence type="ECO:0000313" key="7">
    <source>
        <dbReference type="EMBL" id="MEC4295650.1"/>
    </source>
</evidence>
<dbReference type="EMBL" id="JAYMFH010000015">
    <property type="protein sequence ID" value="MEC4295650.1"/>
    <property type="molecule type" value="Genomic_DNA"/>
</dbReference>
<comment type="subcellular location">
    <subcellularLocation>
        <location evidence="1">Membrane</location>
        <topology evidence="1">Multi-pass membrane protein</topology>
    </subcellularLocation>
</comment>
<feature type="transmembrane region" description="Helical" evidence="5">
    <location>
        <begin position="193"/>
        <end position="212"/>
    </location>
</feature>
<name>A0ABU6J0P0_9ACTN</name>
<dbReference type="InterPro" id="IPR013130">
    <property type="entry name" value="Fe3_Rdtase_TM_dom"/>
</dbReference>
<reference evidence="7 8" key="1">
    <citation type="submission" date="2024-01" db="EMBL/GenBank/DDBJ databases">
        <title>novel species in genus Adlercreutzia.</title>
        <authorList>
            <person name="Liu X."/>
        </authorList>
    </citation>
    <scope>NUCLEOTIDE SEQUENCE [LARGE SCALE GENOMIC DNA]</scope>
    <source>
        <strain evidence="7 8">R22</strain>
    </source>
</reference>
<evidence type="ECO:0000256" key="2">
    <source>
        <dbReference type="ARBA" id="ARBA00022692"/>
    </source>
</evidence>
<proteinExistence type="predicted"/>
<feature type="transmembrane region" description="Helical" evidence="5">
    <location>
        <begin position="131"/>
        <end position="153"/>
    </location>
</feature>
<keyword evidence="8" id="KW-1185">Reference proteome</keyword>
<feature type="transmembrane region" description="Helical" evidence="5">
    <location>
        <begin position="91"/>
        <end position="111"/>
    </location>
</feature>
<evidence type="ECO:0000256" key="1">
    <source>
        <dbReference type="ARBA" id="ARBA00004141"/>
    </source>
</evidence>
<comment type="caution">
    <text evidence="7">The sequence shown here is derived from an EMBL/GenBank/DDBJ whole genome shotgun (WGS) entry which is preliminary data.</text>
</comment>
<dbReference type="Pfam" id="PF01794">
    <property type="entry name" value="Ferric_reduct"/>
    <property type="match status" value="1"/>
</dbReference>
<evidence type="ECO:0000256" key="5">
    <source>
        <dbReference type="SAM" id="Phobius"/>
    </source>
</evidence>
<feature type="transmembrane region" description="Helical" evidence="5">
    <location>
        <begin position="55"/>
        <end position="79"/>
    </location>
</feature>
<evidence type="ECO:0000256" key="4">
    <source>
        <dbReference type="ARBA" id="ARBA00023136"/>
    </source>
</evidence>